<evidence type="ECO:0000313" key="8">
    <source>
        <dbReference type="Proteomes" id="UP001152622"/>
    </source>
</evidence>
<dbReference type="PANTHER" id="PTHR45973:SF9">
    <property type="entry name" value="LEUCINE-RICH REPEAT-CONTAINING PROTEIN 46"/>
    <property type="match status" value="1"/>
</dbReference>
<evidence type="ECO:0000256" key="4">
    <source>
        <dbReference type="ARBA" id="ARBA00023069"/>
    </source>
</evidence>
<dbReference type="Proteomes" id="UP001152622">
    <property type="component" value="Chromosome 16"/>
</dbReference>
<sequence length="511" mass="58225">MKEPQPNPALCIAHDRMCGLEPALLYKRAELQRKLRFSTIENLEEYRGLKCLWLECNGLQRIQNLEAQTELRCLFLHQNLIQRLENLDTLTQLCTLNLCNNYIRVIENISCLPVLTTLQISHNKLETVHDVTHLAHCPKISVLDLSHNKLSDPDILTILEAMPELRVLNLTGNDVIRNIPNYRKTLILRLKQLTYLDDRPVFPKDRACAVAWASGGLEAERIEREMWETRDRKKIQACLDGLRAIRESAMEKRREEQERALGELVSERPTEAGARDASAGEETQQDVEEALQVHRDVLDTVAPATEETAHGDRDMETQTHSDHSPAEKDTQPVAPPGAQPISDLQTRMKATEGAQPITEQQTQMATQGSLVTELENADQIETIQVDDYTQLCIDDLPDLEEVDLEDLHGMDFFTSQDVFRPKIEVISGDTDESDLDETEDPPDGKPLIQESHFQPKPVQDQEPEHTELFFRVTDRHLSIKPECLEPTNQIAEEPKPDRGLEKSRCLIEELD</sequence>
<evidence type="ECO:0000256" key="5">
    <source>
        <dbReference type="ARBA" id="ARBA00023273"/>
    </source>
</evidence>
<feature type="compositionally biased region" description="Basic and acidic residues" evidence="6">
    <location>
        <begin position="250"/>
        <end position="274"/>
    </location>
</feature>
<comment type="caution">
    <text evidence="7">The sequence shown here is derived from an EMBL/GenBank/DDBJ whole genome shotgun (WGS) entry which is preliminary data.</text>
</comment>
<feature type="region of interest" description="Disordered" evidence="6">
    <location>
        <begin position="304"/>
        <end position="341"/>
    </location>
</feature>
<dbReference type="AlphaFoldDB" id="A0A9Q1EJ37"/>
<gene>
    <name evidence="7" type="ORF">SKAU_G00343430</name>
</gene>
<dbReference type="InterPro" id="IPR032675">
    <property type="entry name" value="LRR_dom_sf"/>
</dbReference>
<dbReference type="FunFam" id="3.80.10.10:FF:000331">
    <property type="entry name" value="Dynein assembly factor 1, axonemal homolog"/>
    <property type="match status" value="1"/>
</dbReference>
<dbReference type="InterPro" id="IPR001611">
    <property type="entry name" value="Leu-rich_rpt"/>
</dbReference>
<feature type="region of interest" description="Disordered" evidence="6">
    <location>
        <begin position="250"/>
        <end position="287"/>
    </location>
</feature>
<dbReference type="SMART" id="SM00365">
    <property type="entry name" value="LRR_SD22"/>
    <property type="match status" value="4"/>
</dbReference>
<dbReference type="GO" id="GO:0035082">
    <property type="term" value="P:axoneme assembly"/>
    <property type="evidence" value="ECO:0007669"/>
    <property type="project" value="TreeGrafter"/>
</dbReference>
<dbReference type="InterPro" id="IPR050576">
    <property type="entry name" value="Cilia_flagella_integrity"/>
</dbReference>
<feature type="compositionally biased region" description="Acidic residues" evidence="6">
    <location>
        <begin position="429"/>
        <end position="441"/>
    </location>
</feature>
<keyword evidence="3" id="KW-0677">Repeat</keyword>
<feature type="region of interest" description="Disordered" evidence="6">
    <location>
        <begin position="426"/>
        <end position="465"/>
    </location>
</feature>
<proteinExistence type="predicted"/>
<keyword evidence="4" id="KW-0969">Cilium</keyword>
<evidence type="ECO:0008006" key="9">
    <source>
        <dbReference type="Google" id="ProtNLM"/>
    </source>
</evidence>
<dbReference type="PROSITE" id="PS51450">
    <property type="entry name" value="LRR"/>
    <property type="match status" value="4"/>
</dbReference>
<feature type="compositionally biased region" description="Basic and acidic residues" evidence="6">
    <location>
        <begin position="492"/>
        <end position="511"/>
    </location>
</feature>
<evidence type="ECO:0000256" key="3">
    <source>
        <dbReference type="ARBA" id="ARBA00022737"/>
    </source>
</evidence>
<feature type="region of interest" description="Disordered" evidence="6">
    <location>
        <begin position="483"/>
        <end position="511"/>
    </location>
</feature>
<dbReference type="SUPFAM" id="SSF52075">
    <property type="entry name" value="Outer arm dynein light chain 1"/>
    <property type="match status" value="1"/>
</dbReference>
<keyword evidence="2" id="KW-0433">Leucine-rich repeat</keyword>
<feature type="compositionally biased region" description="Basic and acidic residues" evidence="6">
    <location>
        <begin position="307"/>
        <end position="330"/>
    </location>
</feature>
<evidence type="ECO:0000256" key="2">
    <source>
        <dbReference type="ARBA" id="ARBA00022614"/>
    </source>
</evidence>
<dbReference type="PANTHER" id="PTHR45973">
    <property type="entry name" value="PROTEIN PHOSPHATASE 1 REGULATORY SUBUNIT SDS22-RELATED"/>
    <property type="match status" value="1"/>
</dbReference>
<dbReference type="Gene3D" id="3.80.10.10">
    <property type="entry name" value="Ribonuclease Inhibitor"/>
    <property type="match status" value="2"/>
</dbReference>
<protein>
    <recommendedName>
        <fullName evidence="9">Dynein assembly factor 1, axonemal</fullName>
    </recommendedName>
</protein>
<dbReference type="GO" id="GO:0005930">
    <property type="term" value="C:axoneme"/>
    <property type="evidence" value="ECO:0007669"/>
    <property type="project" value="TreeGrafter"/>
</dbReference>
<comment type="subcellular location">
    <subcellularLocation>
        <location evidence="1">Cell projection</location>
        <location evidence="1">Cilium</location>
    </subcellularLocation>
</comment>
<evidence type="ECO:0000256" key="6">
    <source>
        <dbReference type="SAM" id="MobiDB-lite"/>
    </source>
</evidence>
<keyword evidence="5" id="KW-0966">Cell projection</keyword>
<keyword evidence="8" id="KW-1185">Reference proteome</keyword>
<reference evidence="7" key="1">
    <citation type="journal article" date="2023" name="Science">
        <title>Genome structures resolve the early diversification of teleost fishes.</title>
        <authorList>
            <person name="Parey E."/>
            <person name="Louis A."/>
            <person name="Montfort J."/>
            <person name="Bouchez O."/>
            <person name="Roques C."/>
            <person name="Iampietro C."/>
            <person name="Lluch J."/>
            <person name="Castinel A."/>
            <person name="Donnadieu C."/>
            <person name="Desvignes T."/>
            <person name="Floi Bucao C."/>
            <person name="Jouanno E."/>
            <person name="Wen M."/>
            <person name="Mejri S."/>
            <person name="Dirks R."/>
            <person name="Jansen H."/>
            <person name="Henkel C."/>
            <person name="Chen W.J."/>
            <person name="Zahm M."/>
            <person name="Cabau C."/>
            <person name="Klopp C."/>
            <person name="Thompson A.W."/>
            <person name="Robinson-Rechavi M."/>
            <person name="Braasch I."/>
            <person name="Lecointre G."/>
            <person name="Bobe J."/>
            <person name="Postlethwait J.H."/>
            <person name="Berthelot C."/>
            <person name="Roest Crollius H."/>
            <person name="Guiguen Y."/>
        </authorList>
    </citation>
    <scope>NUCLEOTIDE SEQUENCE</scope>
    <source>
        <strain evidence="7">WJC10195</strain>
    </source>
</reference>
<dbReference type="OrthoDB" id="1904536at2759"/>
<evidence type="ECO:0000313" key="7">
    <source>
        <dbReference type="EMBL" id="KAJ8339710.1"/>
    </source>
</evidence>
<dbReference type="GO" id="GO:0070840">
    <property type="term" value="F:dynein complex binding"/>
    <property type="evidence" value="ECO:0007669"/>
    <property type="project" value="TreeGrafter"/>
</dbReference>
<evidence type="ECO:0000256" key="1">
    <source>
        <dbReference type="ARBA" id="ARBA00004138"/>
    </source>
</evidence>
<organism evidence="7 8">
    <name type="scientific">Synaphobranchus kaupii</name>
    <name type="common">Kaup's arrowtooth eel</name>
    <dbReference type="NCBI Taxonomy" id="118154"/>
    <lineage>
        <taxon>Eukaryota</taxon>
        <taxon>Metazoa</taxon>
        <taxon>Chordata</taxon>
        <taxon>Craniata</taxon>
        <taxon>Vertebrata</taxon>
        <taxon>Euteleostomi</taxon>
        <taxon>Actinopterygii</taxon>
        <taxon>Neopterygii</taxon>
        <taxon>Teleostei</taxon>
        <taxon>Anguilliformes</taxon>
        <taxon>Synaphobranchidae</taxon>
        <taxon>Synaphobranchus</taxon>
    </lineage>
</organism>
<name>A0A9Q1EJ37_SYNKA</name>
<dbReference type="Pfam" id="PF14580">
    <property type="entry name" value="LRR_9"/>
    <property type="match status" value="1"/>
</dbReference>
<accession>A0A9Q1EJ37</accession>
<dbReference type="EMBL" id="JAINUF010000016">
    <property type="protein sequence ID" value="KAJ8339710.1"/>
    <property type="molecule type" value="Genomic_DNA"/>
</dbReference>